<evidence type="ECO:0000256" key="3">
    <source>
        <dbReference type="ARBA" id="ARBA00023163"/>
    </source>
</evidence>
<keyword evidence="6" id="KW-1185">Reference proteome</keyword>
<sequence>MKKAIRRKKIMEVIQEHPITTPSNLASIFGVSIETIRNDLNYLEEMGWVIKVHGGVAPAMQRGAEVPYDKRETVNIFEKKQIAKEALKLIKPGDSIALGTGTTVEELAKLLVNRQEVTIITPSINIANIFANDQKSRVFLIGGWLRKEDMILYGSYSLDMIRNFYVDKCFVSSAGVSSKYGVTDYFEGEVEVVKELINISKEAYLLADNSKFGNVALLSIAPANTFDAIITDDKSSVEEIKKLRKSNIDIIVVNNDRQGDE</sequence>
<reference evidence="5 6" key="1">
    <citation type="submission" date="2016-10" db="EMBL/GenBank/DDBJ databases">
        <authorList>
            <person name="de Groot N.N."/>
        </authorList>
    </citation>
    <scope>NUCLEOTIDE SEQUENCE [LARGE SCALE GENOMIC DNA]</scope>
    <source>
        <strain evidence="5 6">DSM 23310</strain>
    </source>
</reference>
<evidence type="ECO:0000313" key="5">
    <source>
        <dbReference type="EMBL" id="SDX88828.1"/>
    </source>
</evidence>
<dbReference type="InterPro" id="IPR018356">
    <property type="entry name" value="Tscrpt_reg_HTH_DeoR_CS"/>
</dbReference>
<dbReference type="SMART" id="SM01134">
    <property type="entry name" value="DeoRC"/>
    <property type="match status" value="1"/>
</dbReference>
<dbReference type="PANTHER" id="PTHR30363">
    <property type="entry name" value="HTH-TYPE TRANSCRIPTIONAL REGULATOR SRLR-RELATED"/>
    <property type="match status" value="1"/>
</dbReference>
<dbReference type="InterPro" id="IPR001034">
    <property type="entry name" value="DeoR_HTH"/>
</dbReference>
<dbReference type="PROSITE" id="PS00894">
    <property type="entry name" value="HTH_DEOR_1"/>
    <property type="match status" value="1"/>
</dbReference>
<protein>
    <submittedName>
        <fullName evidence="5">Transcriptional regulator, DeoR family</fullName>
    </submittedName>
</protein>
<dbReference type="GO" id="GO:0003677">
    <property type="term" value="F:DNA binding"/>
    <property type="evidence" value="ECO:0007669"/>
    <property type="project" value="UniProtKB-KW"/>
</dbReference>
<evidence type="ECO:0000313" key="6">
    <source>
        <dbReference type="Proteomes" id="UP000198828"/>
    </source>
</evidence>
<dbReference type="InterPro" id="IPR014036">
    <property type="entry name" value="DeoR-like_C"/>
</dbReference>
<dbReference type="Gene3D" id="1.10.10.10">
    <property type="entry name" value="Winged helix-like DNA-binding domain superfamily/Winged helix DNA-binding domain"/>
    <property type="match status" value="1"/>
</dbReference>
<name>A0A1H3FEK1_9FIRM</name>
<dbReference type="InterPro" id="IPR036390">
    <property type="entry name" value="WH_DNA-bd_sf"/>
</dbReference>
<dbReference type="SUPFAM" id="SSF100950">
    <property type="entry name" value="NagB/RpiA/CoA transferase-like"/>
    <property type="match status" value="1"/>
</dbReference>
<keyword evidence="2" id="KW-0238">DNA-binding</keyword>
<keyword evidence="3" id="KW-0804">Transcription</keyword>
<organism evidence="5 6">
    <name type="scientific">Tepidimicrobium xylanilyticum</name>
    <dbReference type="NCBI Taxonomy" id="1123352"/>
    <lineage>
        <taxon>Bacteria</taxon>
        <taxon>Bacillati</taxon>
        <taxon>Bacillota</taxon>
        <taxon>Tissierellia</taxon>
        <taxon>Tissierellales</taxon>
        <taxon>Tepidimicrobiaceae</taxon>
        <taxon>Tepidimicrobium</taxon>
    </lineage>
</organism>
<dbReference type="Proteomes" id="UP000198828">
    <property type="component" value="Unassembled WGS sequence"/>
</dbReference>
<evidence type="ECO:0000256" key="1">
    <source>
        <dbReference type="ARBA" id="ARBA00023015"/>
    </source>
</evidence>
<dbReference type="RefSeq" id="WP_093755240.1">
    <property type="nucleotide sequence ID" value="NZ_FNNG01000031.1"/>
</dbReference>
<evidence type="ECO:0000256" key="2">
    <source>
        <dbReference type="ARBA" id="ARBA00023125"/>
    </source>
</evidence>
<dbReference type="Gene3D" id="3.40.50.1360">
    <property type="match status" value="1"/>
</dbReference>
<gene>
    <name evidence="5" type="ORF">SAMN05660923_03112</name>
</gene>
<dbReference type="OrthoDB" id="9797223at2"/>
<dbReference type="PROSITE" id="PS51000">
    <property type="entry name" value="HTH_DEOR_2"/>
    <property type="match status" value="1"/>
</dbReference>
<dbReference type="EMBL" id="FNNG01000031">
    <property type="protein sequence ID" value="SDX88828.1"/>
    <property type="molecule type" value="Genomic_DNA"/>
</dbReference>
<keyword evidence="1" id="KW-0805">Transcription regulation</keyword>
<dbReference type="InterPro" id="IPR037171">
    <property type="entry name" value="NagB/RpiA_transferase-like"/>
</dbReference>
<dbReference type="Pfam" id="PF00455">
    <property type="entry name" value="DeoRC"/>
    <property type="match status" value="1"/>
</dbReference>
<dbReference type="Pfam" id="PF08220">
    <property type="entry name" value="HTH_DeoR"/>
    <property type="match status" value="1"/>
</dbReference>
<dbReference type="SMART" id="SM00420">
    <property type="entry name" value="HTH_DEOR"/>
    <property type="match status" value="1"/>
</dbReference>
<feature type="domain" description="HTH deoR-type" evidence="4">
    <location>
        <begin position="3"/>
        <end position="58"/>
    </location>
</feature>
<dbReference type="SUPFAM" id="SSF46785">
    <property type="entry name" value="Winged helix' DNA-binding domain"/>
    <property type="match status" value="1"/>
</dbReference>
<proteinExistence type="predicted"/>
<evidence type="ECO:0000259" key="4">
    <source>
        <dbReference type="PROSITE" id="PS51000"/>
    </source>
</evidence>
<dbReference type="GO" id="GO:0003700">
    <property type="term" value="F:DNA-binding transcription factor activity"/>
    <property type="evidence" value="ECO:0007669"/>
    <property type="project" value="InterPro"/>
</dbReference>
<dbReference type="InterPro" id="IPR050313">
    <property type="entry name" value="Carb_Metab_HTH_regulators"/>
</dbReference>
<accession>A0A1H3FEK1</accession>
<dbReference type="PANTHER" id="PTHR30363:SF44">
    <property type="entry name" value="AGA OPERON TRANSCRIPTIONAL REPRESSOR-RELATED"/>
    <property type="match status" value="1"/>
</dbReference>
<dbReference type="InterPro" id="IPR036388">
    <property type="entry name" value="WH-like_DNA-bd_sf"/>
</dbReference>
<dbReference type="AlphaFoldDB" id="A0A1H3FEK1"/>